<evidence type="ECO:0000313" key="3">
    <source>
        <dbReference type="Proteomes" id="UP000492820"/>
    </source>
</evidence>
<organism evidence="2">
    <name type="scientific">Echinococcus granulosus</name>
    <name type="common">Hydatid tapeworm</name>
    <dbReference type="NCBI Taxonomy" id="6210"/>
    <lineage>
        <taxon>Eukaryota</taxon>
        <taxon>Metazoa</taxon>
        <taxon>Spiralia</taxon>
        <taxon>Lophotrochozoa</taxon>
        <taxon>Platyhelminthes</taxon>
        <taxon>Cestoda</taxon>
        <taxon>Eucestoda</taxon>
        <taxon>Cyclophyllidea</taxon>
        <taxon>Taeniidae</taxon>
        <taxon>Echinococcus</taxon>
        <taxon>Echinococcus granulosus group</taxon>
    </lineage>
</organism>
<protein>
    <submittedName>
        <fullName evidence="2 4">Expressed protein</fullName>
    </submittedName>
</protein>
<evidence type="ECO:0000313" key="4">
    <source>
        <dbReference type="WBParaSite" id="EgrG_001124900"/>
    </source>
</evidence>
<reference evidence="2 3" key="1">
    <citation type="journal article" date="2013" name="Nature">
        <title>The genomes of four tapeworm species reveal adaptations to parasitism.</title>
        <authorList>
            <person name="Tsai I.J."/>
            <person name="Zarowiecki M."/>
            <person name="Holroyd N."/>
            <person name="Garciarrubio A."/>
            <person name="Sanchez-Flores A."/>
            <person name="Brooks K.L."/>
            <person name="Tracey A."/>
            <person name="Bobes R.J."/>
            <person name="Fragoso G."/>
            <person name="Sciutto E."/>
            <person name="Aslett M."/>
            <person name="Beasley H."/>
            <person name="Bennett H.M."/>
            <person name="Cai J."/>
            <person name="Camicia F."/>
            <person name="Clark R."/>
            <person name="Cucher M."/>
            <person name="De Silva N."/>
            <person name="Day T.A."/>
            <person name="Deplazes P."/>
            <person name="Estrada K."/>
            <person name="Fernandez C."/>
            <person name="Holland P.W."/>
            <person name="Hou J."/>
            <person name="Hu S."/>
            <person name="Huckvale T."/>
            <person name="Hung S.S."/>
            <person name="Kamenetzky L."/>
            <person name="Keane J.A."/>
            <person name="Kiss F."/>
            <person name="Koziol U."/>
            <person name="Lambert O."/>
            <person name="Liu K."/>
            <person name="Luo X."/>
            <person name="Luo Y."/>
            <person name="Macchiaroli N."/>
            <person name="Nichol S."/>
            <person name="Paps J."/>
            <person name="Parkinson J."/>
            <person name="Pouchkina-Stantcheva N."/>
            <person name="Riddiford N."/>
            <person name="Rosenzvit M."/>
            <person name="Salinas G."/>
            <person name="Wasmuth J.D."/>
            <person name="Zamanian M."/>
            <person name="Zheng Y."/>
            <person name="Cai X."/>
            <person name="Soberon X."/>
            <person name="Olson P.D."/>
            <person name="Laclette J.P."/>
            <person name="Brehm K."/>
            <person name="Berriman M."/>
            <person name="Garciarrubio A."/>
            <person name="Bobes R.J."/>
            <person name="Fragoso G."/>
            <person name="Sanchez-Flores A."/>
            <person name="Estrada K."/>
            <person name="Cevallos M.A."/>
            <person name="Morett E."/>
            <person name="Gonzalez V."/>
            <person name="Portillo T."/>
            <person name="Ochoa-Leyva A."/>
            <person name="Jose M.V."/>
            <person name="Sciutto E."/>
            <person name="Landa A."/>
            <person name="Jimenez L."/>
            <person name="Valdes V."/>
            <person name="Carrero J.C."/>
            <person name="Larralde C."/>
            <person name="Morales-Montor J."/>
            <person name="Limon-Lason J."/>
            <person name="Soberon X."/>
            <person name="Laclette J.P."/>
        </authorList>
    </citation>
    <scope>NUCLEOTIDE SEQUENCE [LARGE SCALE GENOMIC DNA]</scope>
</reference>
<feature type="region of interest" description="Disordered" evidence="1">
    <location>
        <begin position="33"/>
        <end position="57"/>
    </location>
</feature>
<evidence type="ECO:0000256" key="1">
    <source>
        <dbReference type="SAM" id="MobiDB-lite"/>
    </source>
</evidence>
<gene>
    <name evidence="2" type="ORF">EgrG_001124900</name>
</gene>
<name>A0A068WPY3_ECHGR</name>
<dbReference type="Proteomes" id="UP000492820">
    <property type="component" value="Unassembled WGS sequence"/>
</dbReference>
<proteinExistence type="predicted"/>
<reference evidence="4" key="3">
    <citation type="submission" date="2020-10" db="UniProtKB">
        <authorList>
            <consortium name="WormBaseParasite"/>
        </authorList>
    </citation>
    <scope>IDENTIFICATION</scope>
</reference>
<dbReference type="WBParaSite" id="EgrG_001124900">
    <property type="protein sequence ID" value="EgrG_001124900"/>
    <property type="gene ID" value="EgrG_001124900"/>
</dbReference>
<accession>A0A068WPY3</accession>
<sequence length="57" mass="6577">MSLSTKYFTNTHVKRNSTLEIDAGTVHREDMTMRHPSERQHTRTGRSWCVEGREGGT</sequence>
<dbReference type="AlphaFoldDB" id="A0A068WPY3"/>
<evidence type="ECO:0000313" key="2">
    <source>
        <dbReference type="EMBL" id="CDS20564.1"/>
    </source>
</evidence>
<dbReference type="EMBL" id="LK028581">
    <property type="protein sequence ID" value="CDS20564.1"/>
    <property type="molecule type" value="Genomic_DNA"/>
</dbReference>
<reference evidence="2" key="2">
    <citation type="submission" date="2014-06" db="EMBL/GenBank/DDBJ databases">
        <authorList>
            <person name="Aslett M."/>
        </authorList>
    </citation>
    <scope>NUCLEOTIDE SEQUENCE</scope>
</reference>